<sequence length="236" mass="27447">MTRRRRLGELAHGGRRRPITVGPGSRRDTRLDSAGSPEGSILAVTVSDNNAPGKQNRFVGICIDRRGVGLRHNFTLRNVVDHQGVEIMYDLYNPLLLKLEVLRLEKRLDEHLLYLKDALPEYSTIPFDMEPESHPEGAPVPVNPIKVQLKPRPWVARWERCDLKGVQDLGLPERFYQKAAERATPWEKFDLMKQYRKVIPEEEQLPIWQELDRHRATVEEAQKKERRRRLLNKGPQ</sequence>
<evidence type="ECO:0000313" key="2">
    <source>
        <dbReference type="Proteomes" id="UP000805193"/>
    </source>
</evidence>
<dbReference type="EMBL" id="JABSTQ010009178">
    <property type="protein sequence ID" value="KAG0432081.1"/>
    <property type="molecule type" value="Genomic_DNA"/>
</dbReference>
<gene>
    <name evidence="1" type="ORF">HPB47_021179</name>
</gene>
<protein>
    <submittedName>
        <fullName evidence="1">Uncharacterized protein</fullName>
    </submittedName>
</protein>
<evidence type="ECO:0000313" key="1">
    <source>
        <dbReference type="EMBL" id="KAG0432081.1"/>
    </source>
</evidence>
<proteinExistence type="predicted"/>
<organism evidence="1 2">
    <name type="scientific">Ixodes persulcatus</name>
    <name type="common">Taiga tick</name>
    <dbReference type="NCBI Taxonomy" id="34615"/>
    <lineage>
        <taxon>Eukaryota</taxon>
        <taxon>Metazoa</taxon>
        <taxon>Ecdysozoa</taxon>
        <taxon>Arthropoda</taxon>
        <taxon>Chelicerata</taxon>
        <taxon>Arachnida</taxon>
        <taxon>Acari</taxon>
        <taxon>Parasitiformes</taxon>
        <taxon>Ixodida</taxon>
        <taxon>Ixodoidea</taxon>
        <taxon>Ixodidae</taxon>
        <taxon>Ixodinae</taxon>
        <taxon>Ixodes</taxon>
    </lineage>
</organism>
<dbReference type="Proteomes" id="UP000805193">
    <property type="component" value="Unassembled WGS sequence"/>
</dbReference>
<name>A0AC60QDD0_IXOPE</name>
<comment type="caution">
    <text evidence="1">The sequence shown here is derived from an EMBL/GenBank/DDBJ whole genome shotgun (WGS) entry which is preliminary data.</text>
</comment>
<accession>A0AC60QDD0</accession>
<keyword evidence="2" id="KW-1185">Reference proteome</keyword>
<reference evidence="1 2" key="1">
    <citation type="journal article" date="2020" name="Cell">
        <title>Large-Scale Comparative Analyses of Tick Genomes Elucidate Their Genetic Diversity and Vector Capacities.</title>
        <authorList>
            <consortium name="Tick Genome and Microbiome Consortium (TIGMIC)"/>
            <person name="Jia N."/>
            <person name="Wang J."/>
            <person name="Shi W."/>
            <person name="Du L."/>
            <person name="Sun Y."/>
            <person name="Zhan W."/>
            <person name="Jiang J.F."/>
            <person name="Wang Q."/>
            <person name="Zhang B."/>
            <person name="Ji P."/>
            <person name="Bell-Sakyi L."/>
            <person name="Cui X.M."/>
            <person name="Yuan T.T."/>
            <person name="Jiang B.G."/>
            <person name="Yang W.F."/>
            <person name="Lam T.T."/>
            <person name="Chang Q.C."/>
            <person name="Ding S.J."/>
            <person name="Wang X.J."/>
            <person name="Zhu J.G."/>
            <person name="Ruan X.D."/>
            <person name="Zhao L."/>
            <person name="Wei J.T."/>
            <person name="Ye R.Z."/>
            <person name="Que T.C."/>
            <person name="Du C.H."/>
            <person name="Zhou Y.H."/>
            <person name="Cheng J.X."/>
            <person name="Dai P.F."/>
            <person name="Guo W.B."/>
            <person name="Han X.H."/>
            <person name="Huang E.J."/>
            <person name="Li L.F."/>
            <person name="Wei W."/>
            <person name="Gao Y.C."/>
            <person name="Liu J.Z."/>
            <person name="Shao H.Z."/>
            <person name="Wang X."/>
            <person name="Wang C.C."/>
            <person name="Yang T.C."/>
            <person name="Huo Q.B."/>
            <person name="Li W."/>
            <person name="Chen H.Y."/>
            <person name="Chen S.E."/>
            <person name="Zhou L.G."/>
            <person name="Ni X.B."/>
            <person name="Tian J.H."/>
            <person name="Sheng Y."/>
            <person name="Liu T."/>
            <person name="Pan Y.S."/>
            <person name="Xia L.Y."/>
            <person name="Li J."/>
            <person name="Zhao F."/>
            <person name="Cao W.C."/>
        </authorList>
    </citation>
    <scope>NUCLEOTIDE SEQUENCE [LARGE SCALE GENOMIC DNA]</scope>
    <source>
        <strain evidence="1">Iper-2018</strain>
    </source>
</reference>